<evidence type="ECO:0000259" key="6">
    <source>
        <dbReference type="Pfam" id="PF08620"/>
    </source>
</evidence>
<evidence type="ECO:0000313" key="9">
    <source>
        <dbReference type="EMBL" id="GIY22117.1"/>
    </source>
</evidence>
<evidence type="ECO:0000259" key="8">
    <source>
        <dbReference type="Pfam" id="PF25766"/>
    </source>
</evidence>
<feature type="domain" description="RPAP1/MINIYO-like TPR repeats" evidence="8">
    <location>
        <begin position="1037"/>
        <end position="1254"/>
    </location>
</feature>
<evidence type="ECO:0000256" key="2">
    <source>
        <dbReference type="ARBA" id="ARBA00009953"/>
    </source>
</evidence>
<sequence length="1317" mass="152676">MENLKRPTQEETDDDLLQQQELFMKEKTKPGVNLTKKYEQQNTSNVKQEIQDSFEKEEDTLMVIEEVVQEQNVSISKPFIFEPPPVSTSLDDDLLNIKLNPSKFKANKSQSIFAQLMEKKNLTEKKFPKKKVSSSSYMDGNDLPEKRPDIELKNTHEKNLARNLSMSEEEILQHQNLEGNFEERPDVEFKNIHEENLAKISSMSEEEILQYQNQLKQYLDPTLLKFIQNEGKKKESILLKHTNKQAANFPRQCFPCNKELVNEDESSDTILRKEGNDDCDALLLEKVIKLEANDNKEELSENSNVIKNKQIEIPDETKELLEASKEGHWKNMHKIEKEKLEWMSDLPKANPIDLKTGFNARFDFEGKLLTQDLETPVYKGLHHHGKEPEVAGYSLEELFLLARSTMQSQRITALHTLAHILDNYWYGMMDACFDERLLPIMLDAGIVPLLRWALDDTSITSIAATISVIHSLLISKSDEICLQRTFCWLNGHIMPQLEPQNLIESNVVTEELTDADLIKLDVVKAFLRMDILPRFYYILQVLQPPPLVCKLIIEICAHLAQHSIESAKQVINYHELLKLIFEKFMPLHWQFVEGSKLTDTVNFSYPVASAIKLMRIIASSSKELALHLVNNYNLVTNIIVYLTLHPNDKKVTAPEIQEIMIESLKTFQVLLCYGLAYNIFLELFPTFIKQMDFCLSLNMHERAYHIQDFEYATHLFKSLEAVATAKHDLSNSSSAAMNVIFKKALMCLEKWLFQFPQDKCNDHGMMLLSTVMNFVSMYYEKWHEELISKAKEPCSEVKEVFKNYLVPCIKSKIFKNLLEKLESYSLLLDSNKSGNARDSKTIISLGSILWKNDIVPLLSENSPMPLLLAIFQFCIVQKQIFNDIDNECLEELLQDKAIMKYLKSIIDKKLHVSNWFAKYECHLIFQILKLASLLISSDYLFWYKIATSILPTFRSPQEYVIEEIFEIIIFNRTFLLGNEAYEEILSKLPVIAKCYTACLLDSEALSHSRNVVSRSSEVTSIASLCNSPFILSLDWCYKPIVKQYHNSKQSVNNRDLNPAINLQLTSSLQWIYMCHALHLPILKEIPSAVDFSYICMVFLLNEDFFRIPNIKALLQMCFSSLLKYKKIKLSKINWENLKDFDDMYNELLNQFEAVSYGDQLFGNFILFPLQQCYPSRWKTLLFTEYSQILQFLRVPLLEIFVSVKNYLEPPEKDTELIFQYCKALLAGVLTHVKCPLLYLMAIHHVNHFLFSRDSELLKLQKKLLSMILQSKNKNVQHQILLYSETNVNLECGFSVKQKLLPHDQEHLKGIIGHLINL</sequence>
<comment type="subcellular location">
    <subcellularLocation>
        <location evidence="1">Nucleus</location>
    </subcellularLocation>
</comment>
<keyword evidence="4" id="KW-0539">Nucleus</keyword>
<evidence type="ECO:0000256" key="1">
    <source>
        <dbReference type="ARBA" id="ARBA00004123"/>
    </source>
</evidence>
<organism evidence="9 10">
    <name type="scientific">Caerostris darwini</name>
    <dbReference type="NCBI Taxonomy" id="1538125"/>
    <lineage>
        <taxon>Eukaryota</taxon>
        <taxon>Metazoa</taxon>
        <taxon>Ecdysozoa</taxon>
        <taxon>Arthropoda</taxon>
        <taxon>Chelicerata</taxon>
        <taxon>Arachnida</taxon>
        <taxon>Araneae</taxon>
        <taxon>Araneomorphae</taxon>
        <taxon>Entelegynae</taxon>
        <taxon>Araneoidea</taxon>
        <taxon>Araneidae</taxon>
        <taxon>Caerostris</taxon>
    </lineage>
</organism>
<dbReference type="PANTHER" id="PTHR21483">
    <property type="entry name" value="RNA POLYMERASE II-ASSOCIATED PROTEIN 1"/>
    <property type="match status" value="1"/>
</dbReference>
<proteinExistence type="inferred from homology"/>
<evidence type="ECO:0000313" key="10">
    <source>
        <dbReference type="Proteomes" id="UP001054837"/>
    </source>
</evidence>
<dbReference type="PANTHER" id="PTHR21483:SF18">
    <property type="entry name" value="RNA POLYMERASE II-ASSOCIATED PROTEIN 1"/>
    <property type="match status" value="1"/>
</dbReference>
<protein>
    <submittedName>
        <fullName evidence="9">RNA polymerase II-associated protein 1</fullName>
    </submittedName>
</protein>
<dbReference type="Pfam" id="PF08621">
    <property type="entry name" value="RPAP1_N"/>
    <property type="match status" value="1"/>
</dbReference>
<comment type="caution">
    <text evidence="9">The sequence shown here is derived from an EMBL/GenBank/DDBJ whole genome shotgun (WGS) entry which is preliminary data.</text>
</comment>
<name>A0AAV4RL82_9ARAC</name>
<dbReference type="InterPro" id="IPR013929">
    <property type="entry name" value="RPAP1_C"/>
</dbReference>
<evidence type="ECO:0000259" key="7">
    <source>
        <dbReference type="Pfam" id="PF08621"/>
    </source>
</evidence>
<reference evidence="9 10" key="1">
    <citation type="submission" date="2021-06" db="EMBL/GenBank/DDBJ databases">
        <title>Caerostris darwini draft genome.</title>
        <authorList>
            <person name="Kono N."/>
            <person name="Arakawa K."/>
        </authorList>
    </citation>
    <scope>NUCLEOTIDE SEQUENCE [LARGE SCALE GENOMIC DNA]</scope>
</reference>
<keyword evidence="3" id="KW-0804">Transcription</keyword>
<dbReference type="InterPro" id="IPR057989">
    <property type="entry name" value="TPR_RPAP1/MINIYO-like"/>
</dbReference>
<feature type="domain" description="RPAP1 N-terminal" evidence="7">
    <location>
        <begin position="191"/>
        <end position="235"/>
    </location>
</feature>
<feature type="domain" description="RPAP1 C-terminal" evidence="6">
    <location>
        <begin position="359"/>
        <end position="423"/>
    </location>
</feature>
<gene>
    <name evidence="9" type="primary">RPAP1</name>
    <name evidence="9" type="ORF">CDAR_112351</name>
</gene>
<dbReference type="Proteomes" id="UP001054837">
    <property type="component" value="Unassembled WGS sequence"/>
</dbReference>
<evidence type="ECO:0000256" key="3">
    <source>
        <dbReference type="ARBA" id="ARBA00023163"/>
    </source>
</evidence>
<dbReference type="InterPro" id="IPR039913">
    <property type="entry name" value="RPAP1/Rba50"/>
</dbReference>
<dbReference type="InterPro" id="IPR013930">
    <property type="entry name" value="RPAP1_N"/>
</dbReference>
<dbReference type="Pfam" id="PF25766">
    <property type="entry name" value="TPR_RPAP1"/>
    <property type="match status" value="1"/>
</dbReference>
<dbReference type="Pfam" id="PF08620">
    <property type="entry name" value="RPAP1_C"/>
    <property type="match status" value="1"/>
</dbReference>
<evidence type="ECO:0000256" key="4">
    <source>
        <dbReference type="ARBA" id="ARBA00023242"/>
    </source>
</evidence>
<dbReference type="EMBL" id="BPLQ01006403">
    <property type="protein sequence ID" value="GIY22117.1"/>
    <property type="molecule type" value="Genomic_DNA"/>
</dbReference>
<accession>A0AAV4RL82</accession>
<feature type="compositionally biased region" description="Basic and acidic residues" evidence="5">
    <location>
        <begin position="143"/>
        <end position="154"/>
    </location>
</feature>
<feature type="region of interest" description="Disordered" evidence="5">
    <location>
        <begin position="125"/>
        <end position="154"/>
    </location>
</feature>
<evidence type="ECO:0000256" key="5">
    <source>
        <dbReference type="SAM" id="MobiDB-lite"/>
    </source>
</evidence>
<dbReference type="GO" id="GO:0006366">
    <property type="term" value="P:transcription by RNA polymerase II"/>
    <property type="evidence" value="ECO:0007669"/>
    <property type="project" value="InterPro"/>
</dbReference>
<keyword evidence="10" id="KW-1185">Reference proteome</keyword>
<comment type="similarity">
    <text evidence="2">Belongs to the RPAP1 family.</text>
</comment>